<evidence type="ECO:0000313" key="2">
    <source>
        <dbReference type="EMBL" id="KAJ8250196.1"/>
    </source>
</evidence>
<comment type="caution">
    <text evidence="2">The sequence shown here is derived from an EMBL/GenBank/DDBJ whole genome shotgun (WGS) entry which is preliminary data.</text>
</comment>
<feature type="non-terminal residue" evidence="2">
    <location>
        <position position="1"/>
    </location>
</feature>
<feature type="region of interest" description="Disordered" evidence="1">
    <location>
        <begin position="97"/>
        <end position="140"/>
    </location>
</feature>
<reference evidence="2" key="1">
    <citation type="journal article" date="2023" name="Science">
        <title>Genome structures resolve the early diversification of teleost fishes.</title>
        <authorList>
            <person name="Parey E."/>
            <person name="Louis A."/>
            <person name="Montfort J."/>
            <person name="Bouchez O."/>
            <person name="Roques C."/>
            <person name="Iampietro C."/>
            <person name="Lluch J."/>
            <person name="Castinel A."/>
            <person name="Donnadieu C."/>
            <person name="Desvignes T."/>
            <person name="Floi Bucao C."/>
            <person name="Jouanno E."/>
            <person name="Wen M."/>
            <person name="Mejri S."/>
            <person name="Dirks R."/>
            <person name="Jansen H."/>
            <person name="Henkel C."/>
            <person name="Chen W.J."/>
            <person name="Zahm M."/>
            <person name="Cabau C."/>
            <person name="Klopp C."/>
            <person name="Thompson A.W."/>
            <person name="Robinson-Rechavi M."/>
            <person name="Braasch I."/>
            <person name="Lecointre G."/>
            <person name="Bobe J."/>
            <person name="Postlethwait J.H."/>
            <person name="Berthelot C."/>
            <person name="Roest Crollius H."/>
            <person name="Guiguen Y."/>
        </authorList>
    </citation>
    <scope>NUCLEOTIDE SEQUENCE</scope>
    <source>
        <strain evidence="2">Concon-B</strain>
    </source>
</reference>
<protein>
    <submittedName>
        <fullName evidence="2">Uncharacterized protein</fullName>
    </submittedName>
</protein>
<gene>
    <name evidence="2" type="ORF">COCON_G00221180</name>
</gene>
<organism evidence="2 3">
    <name type="scientific">Conger conger</name>
    <name type="common">Conger eel</name>
    <name type="synonym">Muraena conger</name>
    <dbReference type="NCBI Taxonomy" id="82655"/>
    <lineage>
        <taxon>Eukaryota</taxon>
        <taxon>Metazoa</taxon>
        <taxon>Chordata</taxon>
        <taxon>Craniata</taxon>
        <taxon>Vertebrata</taxon>
        <taxon>Euteleostomi</taxon>
        <taxon>Actinopterygii</taxon>
        <taxon>Neopterygii</taxon>
        <taxon>Teleostei</taxon>
        <taxon>Anguilliformes</taxon>
        <taxon>Congridae</taxon>
        <taxon>Conger</taxon>
    </lineage>
</organism>
<keyword evidence="3" id="KW-1185">Reference proteome</keyword>
<dbReference type="EMBL" id="JAFJMO010000018">
    <property type="protein sequence ID" value="KAJ8250196.1"/>
    <property type="molecule type" value="Genomic_DNA"/>
</dbReference>
<evidence type="ECO:0000313" key="3">
    <source>
        <dbReference type="Proteomes" id="UP001152803"/>
    </source>
</evidence>
<evidence type="ECO:0000256" key="1">
    <source>
        <dbReference type="SAM" id="MobiDB-lite"/>
    </source>
</evidence>
<accession>A0A9Q1CW29</accession>
<name>A0A9Q1CW29_CONCO</name>
<proteinExistence type="predicted"/>
<dbReference type="AlphaFoldDB" id="A0A9Q1CW29"/>
<dbReference type="Proteomes" id="UP001152803">
    <property type="component" value="Unassembled WGS sequence"/>
</dbReference>
<sequence>LWLSRTRVGDHCSRASISSCHRSPFLLACLKSQFSSQYRHFDGAPPSCGSLIGVSLWKHADCWYFFVESPQAVNFVKRCLSCHVRVWDLAWITVSSEGSQHAPAPGRSIAAGSRHSFPPRAPRHGAKPSRSLRIGNGRRV</sequence>